<keyword evidence="3" id="KW-0804">Transcription</keyword>
<accession>A0A0D2K2B0</accession>
<dbReference type="SMART" id="SM00342">
    <property type="entry name" value="HTH_ARAC"/>
    <property type="match status" value="1"/>
</dbReference>
<protein>
    <submittedName>
        <fullName evidence="5">AraC family transcriptional regulator</fullName>
    </submittedName>
</protein>
<keyword evidence="2" id="KW-0238">DNA-binding</keyword>
<evidence type="ECO:0000256" key="2">
    <source>
        <dbReference type="ARBA" id="ARBA00023125"/>
    </source>
</evidence>
<dbReference type="SUPFAM" id="SSF46689">
    <property type="entry name" value="Homeodomain-like"/>
    <property type="match status" value="2"/>
</dbReference>
<name>A0A0D2K2B0_9BACT</name>
<gene>
    <name evidence="5" type="ORF">X474_00245</name>
</gene>
<evidence type="ECO:0000313" key="6">
    <source>
        <dbReference type="Proteomes" id="UP000032233"/>
    </source>
</evidence>
<keyword evidence="6" id="KW-1185">Reference proteome</keyword>
<dbReference type="AlphaFoldDB" id="A0A0D2K2B0"/>
<dbReference type="Gene3D" id="1.10.10.60">
    <property type="entry name" value="Homeodomain-like"/>
    <property type="match status" value="2"/>
</dbReference>
<dbReference type="PANTHER" id="PTHR47893:SF1">
    <property type="entry name" value="REGULATORY PROTEIN PCHR"/>
    <property type="match status" value="1"/>
</dbReference>
<dbReference type="Pfam" id="PF12833">
    <property type="entry name" value="HTH_18"/>
    <property type="match status" value="1"/>
</dbReference>
<evidence type="ECO:0000259" key="4">
    <source>
        <dbReference type="PROSITE" id="PS01124"/>
    </source>
</evidence>
<dbReference type="PROSITE" id="PS00041">
    <property type="entry name" value="HTH_ARAC_FAMILY_1"/>
    <property type="match status" value="1"/>
</dbReference>
<dbReference type="STRING" id="1429043.X474_00245"/>
<dbReference type="PANTHER" id="PTHR47893">
    <property type="entry name" value="REGULATORY PROTEIN PCHR"/>
    <property type="match status" value="1"/>
</dbReference>
<dbReference type="PROSITE" id="PS01124">
    <property type="entry name" value="HTH_ARAC_FAMILY_2"/>
    <property type="match status" value="1"/>
</dbReference>
<sequence length="316" mass="35180">MKACRPPNGLTANLDLAVDQFHCLPWVKEIHFRPGFTLFLQKMNLDNELCLSVSREKSSLHFGFLLEGSMQSSLRHCRGALRELDCPAGMAGILYLPNTEMKACYAPLPVRGVALDIDPPLLRDMLAEDYRFMPVFLKRVLLGSCEQPVLQNLSLSPSLSSVLAQMLVPLEQNNLSNLFLEGKSLELLGLLLNALRDGGRPRFSRISPDKAEREKIHHAKEILFSDLANPPGLLELAGRVGLSHTTLNRGFKSLFGMTAFACLRERRLQEARELLEQGGLTIAQVALLSGFSDQSHLTRAFSAYFGLPPKKYIHSL</sequence>
<evidence type="ECO:0000313" key="5">
    <source>
        <dbReference type="EMBL" id="KIX15800.1"/>
    </source>
</evidence>
<dbReference type="InterPro" id="IPR053142">
    <property type="entry name" value="PchR_regulatory_protein"/>
</dbReference>
<dbReference type="InterPro" id="IPR018062">
    <property type="entry name" value="HTH_AraC-typ_CS"/>
</dbReference>
<dbReference type="Proteomes" id="UP000032233">
    <property type="component" value="Unassembled WGS sequence"/>
</dbReference>
<dbReference type="InParanoid" id="A0A0D2K2B0"/>
<organism evidence="5 6">
    <name type="scientific">Dethiosulfatarculus sandiegensis</name>
    <dbReference type="NCBI Taxonomy" id="1429043"/>
    <lineage>
        <taxon>Bacteria</taxon>
        <taxon>Pseudomonadati</taxon>
        <taxon>Thermodesulfobacteriota</taxon>
        <taxon>Desulfarculia</taxon>
        <taxon>Desulfarculales</taxon>
        <taxon>Desulfarculaceae</taxon>
        <taxon>Dethiosulfatarculus</taxon>
    </lineage>
</organism>
<dbReference type="EMBL" id="AZAC01000001">
    <property type="protein sequence ID" value="KIX15800.1"/>
    <property type="molecule type" value="Genomic_DNA"/>
</dbReference>
<reference evidence="5 6" key="1">
    <citation type="submission" date="2013-11" db="EMBL/GenBank/DDBJ databases">
        <title>Metagenomic analysis of a methanogenic consortium involved in long chain n-alkane degradation.</title>
        <authorList>
            <person name="Davidova I.A."/>
            <person name="Callaghan A.V."/>
            <person name="Wawrik B."/>
            <person name="Pruitt S."/>
            <person name="Marks C."/>
            <person name="Duncan K.E."/>
            <person name="Suflita J.M."/>
        </authorList>
    </citation>
    <scope>NUCLEOTIDE SEQUENCE [LARGE SCALE GENOMIC DNA]</scope>
    <source>
        <strain evidence="5 6">SPR</strain>
    </source>
</reference>
<dbReference type="PATRIC" id="fig|1429043.3.peg.53"/>
<evidence type="ECO:0000256" key="1">
    <source>
        <dbReference type="ARBA" id="ARBA00023015"/>
    </source>
</evidence>
<dbReference type="FunCoup" id="A0A0D2K2B0">
    <property type="interactions" value="88"/>
</dbReference>
<proteinExistence type="predicted"/>
<dbReference type="GO" id="GO:0043565">
    <property type="term" value="F:sequence-specific DNA binding"/>
    <property type="evidence" value="ECO:0007669"/>
    <property type="project" value="InterPro"/>
</dbReference>
<evidence type="ECO:0000256" key="3">
    <source>
        <dbReference type="ARBA" id="ARBA00023163"/>
    </source>
</evidence>
<keyword evidence="1" id="KW-0805">Transcription regulation</keyword>
<dbReference type="InterPro" id="IPR018060">
    <property type="entry name" value="HTH_AraC"/>
</dbReference>
<comment type="caution">
    <text evidence="5">The sequence shown here is derived from an EMBL/GenBank/DDBJ whole genome shotgun (WGS) entry which is preliminary data.</text>
</comment>
<dbReference type="GO" id="GO:0003700">
    <property type="term" value="F:DNA-binding transcription factor activity"/>
    <property type="evidence" value="ECO:0007669"/>
    <property type="project" value="InterPro"/>
</dbReference>
<feature type="domain" description="HTH araC/xylS-type" evidence="4">
    <location>
        <begin position="217"/>
        <end position="315"/>
    </location>
</feature>
<dbReference type="InterPro" id="IPR009057">
    <property type="entry name" value="Homeodomain-like_sf"/>
</dbReference>